<dbReference type="AlphaFoldDB" id="A0AAI9K461"/>
<dbReference type="InterPro" id="IPR050194">
    <property type="entry name" value="Glycosyltransferase_grp1"/>
</dbReference>
<reference evidence="3" key="1">
    <citation type="submission" date="2020-06" db="EMBL/GenBank/DDBJ databases">
        <title>Characterization of fructooligosaccharide metabolism and fructooligosaccharide-degrading enzymes in human commensal butyrate producers.</title>
        <authorList>
            <person name="Tanno H."/>
            <person name="Fujii T."/>
            <person name="Hirano K."/>
            <person name="Maeno S."/>
            <person name="Tonozuka T."/>
            <person name="Sakamoto M."/>
            <person name="Ohkuma M."/>
            <person name="Tochio T."/>
            <person name="Endo A."/>
        </authorList>
    </citation>
    <scope>NUCLEOTIDE SEQUENCE</scope>
    <source>
        <strain evidence="3">JCM 31265</strain>
    </source>
</reference>
<name>A0AAI9K461_9FIRM</name>
<proteinExistence type="predicted"/>
<dbReference type="SUPFAM" id="SSF53756">
    <property type="entry name" value="UDP-Glycosyltransferase/glycogen phosphorylase"/>
    <property type="match status" value="1"/>
</dbReference>
<dbReference type="Gene3D" id="3.40.50.2000">
    <property type="entry name" value="Glycogen Phosphorylase B"/>
    <property type="match status" value="2"/>
</dbReference>
<evidence type="ECO:0000313" key="4">
    <source>
        <dbReference type="Proteomes" id="UP000660047"/>
    </source>
</evidence>
<evidence type="ECO:0000259" key="1">
    <source>
        <dbReference type="Pfam" id="PF00534"/>
    </source>
</evidence>
<dbReference type="EMBL" id="BLYL01000004">
    <property type="protein sequence ID" value="GFO94019.1"/>
    <property type="molecule type" value="Genomic_DNA"/>
</dbReference>
<dbReference type="PANTHER" id="PTHR45947">
    <property type="entry name" value="SULFOQUINOVOSYL TRANSFERASE SQD2"/>
    <property type="match status" value="1"/>
</dbReference>
<accession>A0AAI9K461</accession>
<sequence>MKILITTDWYEPVINGVVTSVVNLSNELKKRGHEVKILTLSRNHHTYIVGDVIYAASVGAGKIYPGARLKMPVIKAVIDKLIEWKPDVIHSQCEFSTFFMAKKIADETNAPIVHTYHTIYEDYTHYFSPNAAWGRKVVQKLTRMLSSRVDAMIAPSRKIEDVLEKYDVLCPVEVIPSGIDMNKFGKYIGTDSRHRIREQYGLSDDQTVLLYVGRLAKEKNIQEILRCQKRVHGYGTILMIVGDGPYRAEVEEQVRALGISESVIFTGMIEPDKVAEYYQVGDFFVSASTSETQGLTYVEALAAGVPLLCREDPCLVDVVDPGKNGWKFTDEETFETALVKWLDMSPALRHQLRRNAVQSADEFSTSTFADRVEKLYMNVCELQALVLRAC</sequence>
<feature type="domain" description="Glycosyl transferase family 1" evidence="1">
    <location>
        <begin position="193"/>
        <end position="356"/>
    </location>
</feature>
<organism evidence="3 4">
    <name type="scientific">Coprococcus eutactus</name>
    <dbReference type="NCBI Taxonomy" id="33043"/>
    <lineage>
        <taxon>Bacteria</taxon>
        <taxon>Bacillati</taxon>
        <taxon>Bacillota</taxon>
        <taxon>Clostridia</taxon>
        <taxon>Lachnospirales</taxon>
        <taxon>Lachnospiraceae</taxon>
        <taxon>Coprococcus</taxon>
    </lineage>
</organism>
<dbReference type="Pfam" id="PF13439">
    <property type="entry name" value="Glyco_transf_4"/>
    <property type="match status" value="1"/>
</dbReference>
<evidence type="ECO:0000259" key="2">
    <source>
        <dbReference type="Pfam" id="PF13439"/>
    </source>
</evidence>
<gene>
    <name evidence="3" type="ORF">COEU31_10650</name>
</gene>
<feature type="domain" description="Glycosyltransferase subfamily 4-like N-terminal" evidence="2">
    <location>
        <begin position="14"/>
        <end position="182"/>
    </location>
</feature>
<dbReference type="Pfam" id="PF00534">
    <property type="entry name" value="Glycos_transf_1"/>
    <property type="match status" value="1"/>
</dbReference>
<dbReference type="CDD" id="cd03817">
    <property type="entry name" value="GT4_UGDG-like"/>
    <property type="match status" value="1"/>
</dbReference>
<protein>
    <submittedName>
        <fullName evidence="3">Glycosyl transferase</fullName>
    </submittedName>
</protein>
<dbReference type="PANTHER" id="PTHR45947:SF3">
    <property type="entry name" value="SULFOQUINOVOSYL TRANSFERASE SQD2"/>
    <property type="match status" value="1"/>
</dbReference>
<evidence type="ECO:0000313" key="3">
    <source>
        <dbReference type="EMBL" id="GFO94019.1"/>
    </source>
</evidence>
<dbReference type="InterPro" id="IPR001296">
    <property type="entry name" value="Glyco_trans_1"/>
</dbReference>
<keyword evidence="3" id="KW-0808">Transferase</keyword>
<dbReference type="GO" id="GO:0016758">
    <property type="term" value="F:hexosyltransferase activity"/>
    <property type="evidence" value="ECO:0007669"/>
    <property type="project" value="TreeGrafter"/>
</dbReference>
<dbReference type="InterPro" id="IPR028098">
    <property type="entry name" value="Glyco_trans_4-like_N"/>
</dbReference>
<comment type="caution">
    <text evidence="3">The sequence shown here is derived from an EMBL/GenBank/DDBJ whole genome shotgun (WGS) entry which is preliminary data.</text>
</comment>
<dbReference type="RefSeq" id="WP_022217294.1">
    <property type="nucleotide sequence ID" value="NZ_BLYL01000004.1"/>
</dbReference>
<dbReference type="Proteomes" id="UP000660047">
    <property type="component" value="Unassembled WGS sequence"/>
</dbReference>